<keyword evidence="5" id="KW-1185">Reference proteome</keyword>
<proteinExistence type="predicted"/>
<dbReference type="RefSeq" id="WP_301192647.1">
    <property type="nucleotide sequence ID" value="NZ_JAPDPJ010000081.1"/>
</dbReference>
<keyword evidence="2" id="KW-0732">Signal</keyword>
<evidence type="ECO:0000313" key="4">
    <source>
        <dbReference type="EMBL" id="MCW3789091.1"/>
    </source>
</evidence>
<evidence type="ECO:0000313" key="5">
    <source>
        <dbReference type="Proteomes" id="UP001209229"/>
    </source>
</evidence>
<protein>
    <submittedName>
        <fullName evidence="4">DUF2807 domain-containing protein</fullName>
    </submittedName>
</protein>
<dbReference type="Pfam" id="PF10988">
    <property type="entry name" value="DUF2807"/>
    <property type="match status" value="1"/>
</dbReference>
<feature type="chain" id="PRO_5042022825" evidence="2">
    <location>
        <begin position="21"/>
        <end position="228"/>
    </location>
</feature>
<dbReference type="AlphaFoldDB" id="A0AAE3SH81"/>
<name>A0AAE3SH81_9BACT</name>
<dbReference type="Gene3D" id="2.160.20.120">
    <property type="match status" value="1"/>
</dbReference>
<evidence type="ECO:0000256" key="2">
    <source>
        <dbReference type="SAM" id="SignalP"/>
    </source>
</evidence>
<feature type="domain" description="Putative auto-transporter adhesin head GIN" evidence="3">
    <location>
        <begin position="31"/>
        <end position="212"/>
    </location>
</feature>
<evidence type="ECO:0000259" key="3">
    <source>
        <dbReference type="Pfam" id="PF10988"/>
    </source>
</evidence>
<accession>A0AAE3SH81</accession>
<dbReference type="InterPro" id="IPR021255">
    <property type="entry name" value="DUF2807"/>
</dbReference>
<feature type="region of interest" description="Disordered" evidence="1">
    <location>
        <begin position="200"/>
        <end position="228"/>
    </location>
</feature>
<organism evidence="4 5">
    <name type="scientific">Plebeiibacterium sediminum</name>
    <dbReference type="NCBI Taxonomy" id="2992112"/>
    <lineage>
        <taxon>Bacteria</taxon>
        <taxon>Pseudomonadati</taxon>
        <taxon>Bacteroidota</taxon>
        <taxon>Bacteroidia</taxon>
        <taxon>Marinilabiliales</taxon>
        <taxon>Marinilabiliaceae</taxon>
        <taxon>Plebeiibacterium</taxon>
    </lineage>
</organism>
<comment type="caution">
    <text evidence="4">The sequence shown here is derived from an EMBL/GenBank/DDBJ whole genome shotgun (WGS) entry which is preliminary data.</text>
</comment>
<gene>
    <name evidence="4" type="ORF">OM075_21675</name>
</gene>
<sequence length="228" mass="24002">MRIRLLTLCIAVVTATSIFAQNKEVRETKSFTSVSVSSGIDAFLIQGEPTKVEVEANKNSLHRIITEVKGETLHIYVKGNFRWSAKDTKKVYVTAPTYNKIDASGGADVKSNGTIKEVDMIVISSGGADVYLTSETQSLKLICSGGADISVKGSTNTLDANCSGGSDIDAKKLMAKFADVVASGGADIEVNVSEELKANASGGGDVHYTGSPKLKDINESGGGDVTRF</sequence>
<reference evidence="4" key="1">
    <citation type="submission" date="2022-10" db="EMBL/GenBank/DDBJ databases">
        <authorList>
            <person name="Yu W.X."/>
        </authorList>
    </citation>
    <scope>NUCLEOTIDE SEQUENCE</scope>
    <source>
        <strain evidence="4">AAT</strain>
    </source>
</reference>
<feature type="signal peptide" evidence="2">
    <location>
        <begin position="1"/>
        <end position="20"/>
    </location>
</feature>
<dbReference type="Proteomes" id="UP001209229">
    <property type="component" value="Unassembled WGS sequence"/>
</dbReference>
<evidence type="ECO:0000256" key="1">
    <source>
        <dbReference type="SAM" id="MobiDB-lite"/>
    </source>
</evidence>
<dbReference type="EMBL" id="JAPDPJ010000081">
    <property type="protein sequence ID" value="MCW3789091.1"/>
    <property type="molecule type" value="Genomic_DNA"/>
</dbReference>